<evidence type="ECO:0000313" key="2">
    <source>
        <dbReference type="Proteomes" id="UP000823773"/>
    </source>
</evidence>
<dbReference type="EMBL" id="JAGGJR010000008">
    <property type="protein sequence ID" value="MBP1874925.1"/>
    <property type="molecule type" value="Genomic_DNA"/>
</dbReference>
<name>A0ACC5T1I2_ENSAD</name>
<accession>A0ACC5T1I2</accession>
<keyword evidence="2" id="KW-1185">Reference proteome</keyword>
<dbReference type="Proteomes" id="UP000823773">
    <property type="component" value="Unassembled WGS sequence"/>
</dbReference>
<evidence type="ECO:0000313" key="1">
    <source>
        <dbReference type="EMBL" id="MBP1874925.1"/>
    </source>
</evidence>
<gene>
    <name evidence="1" type="ORF">J2Z19_004658</name>
</gene>
<protein>
    <submittedName>
        <fullName evidence="1">Uncharacterized protein</fullName>
    </submittedName>
</protein>
<sequence length="45" mass="4990">MAHRVVLGELADASFQFRHFADAILELVARDGADLQPEVPQEPTQ</sequence>
<proteinExistence type="predicted"/>
<organism evidence="1 2">
    <name type="scientific">Ensifer adhaerens</name>
    <name type="common">Sinorhizobium morelense</name>
    <dbReference type="NCBI Taxonomy" id="106592"/>
    <lineage>
        <taxon>Bacteria</taxon>
        <taxon>Pseudomonadati</taxon>
        <taxon>Pseudomonadota</taxon>
        <taxon>Alphaproteobacteria</taxon>
        <taxon>Hyphomicrobiales</taxon>
        <taxon>Rhizobiaceae</taxon>
        <taxon>Sinorhizobium/Ensifer group</taxon>
        <taxon>Ensifer</taxon>
    </lineage>
</organism>
<comment type="caution">
    <text evidence="1">The sequence shown here is derived from an EMBL/GenBank/DDBJ whole genome shotgun (WGS) entry which is preliminary data.</text>
</comment>
<reference evidence="1" key="1">
    <citation type="submission" date="2021-03" db="EMBL/GenBank/DDBJ databases">
        <title>Genomic Encyclopedia of Type Strains, Phase IV (KMG-IV): sequencing the most valuable type-strain genomes for metagenomic binning, comparative biology and taxonomic classification.</title>
        <authorList>
            <person name="Goeker M."/>
        </authorList>
    </citation>
    <scope>NUCLEOTIDE SEQUENCE</scope>
    <source>
        <strain evidence="1">DSM 18131</strain>
    </source>
</reference>